<comment type="caution">
    <text evidence="2">The sequence shown here is derived from an EMBL/GenBank/DDBJ whole genome shotgun (WGS) entry which is preliminary data.</text>
</comment>
<keyword evidence="1" id="KW-1133">Transmembrane helix</keyword>
<feature type="transmembrane region" description="Helical" evidence="1">
    <location>
        <begin position="56"/>
        <end position="78"/>
    </location>
</feature>
<protein>
    <submittedName>
        <fullName evidence="2">Uncharacterized protein</fullName>
    </submittedName>
</protein>
<evidence type="ECO:0000313" key="2">
    <source>
        <dbReference type="EMBL" id="MBF4767255.1"/>
    </source>
</evidence>
<name>A0A930VM41_9ACTN</name>
<keyword evidence="1" id="KW-0472">Membrane</keyword>
<sequence length="120" mass="12440">MTRAAAVCSLLLALGFGLPGVFGALHLARTGEVWTFMGFPTYGGGPFERLGLPSSVALIVAFVVVCVLELVVGVLLWVGAPHAALLSLVLLPVEMAFWIGFALPFGPPLGIARVVLALLA</sequence>
<accession>A0A930VM41</accession>
<dbReference type="RefSeq" id="WP_194695402.1">
    <property type="nucleotide sequence ID" value="NZ_JADKPO010000005.1"/>
</dbReference>
<dbReference type="AlphaFoldDB" id="A0A930VM41"/>
<organism evidence="2 3">
    <name type="scientific">Nocardioides agariphilus</name>
    <dbReference type="NCBI Taxonomy" id="433664"/>
    <lineage>
        <taxon>Bacteria</taxon>
        <taxon>Bacillati</taxon>
        <taxon>Actinomycetota</taxon>
        <taxon>Actinomycetes</taxon>
        <taxon>Propionibacteriales</taxon>
        <taxon>Nocardioidaceae</taxon>
        <taxon>Nocardioides</taxon>
    </lineage>
</organism>
<evidence type="ECO:0000256" key="1">
    <source>
        <dbReference type="SAM" id="Phobius"/>
    </source>
</evidence>
<reference evidence="2" key="1">
    <citation type="submission" date="2020-11" db="EMBL/GenBank/DDBJ databases">
        <title>Nocardioides cynanchi sp. nov., isolated from soil of rhizosphere of Cynanchum wilfordii.</title>
        <authorList>
            <person name="Lee J.-S."/>
            <person name="Suh M.K."/>
            <person name="Kim J.-S."/>
        </authorList>
    </citation>
    <scope>NUCLEOTIDE SEQUENCE</scope>
    <source>
        <strain evidence="2">KCTC 19276</strain>
    </source>
</reference>
<proteinExistence type="predicted"/>
<keyword evidence="1" id="KW-0812">Transmembrane</keyword>
<keyword evidence="3" id="KW-1185">Reference proteome</keyword>
<gene>
    <name evidence="2" type="ORF">ISU10_05690</name>
</gene>
<evidence type="ECO:0000313" key="3">
    <source>
        <dbReference type="Proteomes" id="UP000660668"/>
    </source>
</evidence>
<feature type="transmembrane region" description="Helical" evidence="1">
    <location>
        <begin position="85"/>
        <end position="106"/>
    </location>
</feature>
<dbReference type="EMBL" id="JADKPO010000005">
    <property type="protein sequence ID" value="MBF4767255.1"/>
    <property type="molecule type" value="Genomic_DNA"/>
</dbReference>
<dbReference type="Proteomes" id="UP000660668">
    <property type="component" value="Unassembled WGS sequence"/>
</dbReference>